<dbReference type="EMBL" id="BSXV01000043">
    <property type="protein sequence ID" value="GME87102.1"/>
    <property type="molecule type" value="Genomic_DNA"/>
</dbReference>
<proteinExistence type="predicted"/>
<comment type="caution">
    <text evidence="1">The sequence shown here is derived from an EMBL/GenBank/DDBJ whole genome shotgun (WGS) entry which is preliminary data.</text>
</comment>
<protein>
    <submittedName>
        <fullName evidence="1">Unnamed protein product</fullName>
    </submittedName>
</protein>
<organism evidence="1 2">
    <name type="scientific">Candida boidinii</name>
    <name type="common">Yeast</name>
    <dbReference type="NCBI Taxonomy" id="5477"/>
    <lineage>
        <taxon>Eukaryota</taxon>
        <taxon>Fungi</taxon>
        <taxon>Dikarya</taxon>
        <taxon>Ascomycota</taxon>
        <taxon>Saccharomycotina</taxon>
        <taxon>Pichiomycetes</taxon>
        <taxon>Pichiales</taxon>
        <taxon>Pichiaceae</taxon>
        <taxon>Ogataea</taxon>
        <taxon>Ogataea/Candida clade</taxon>
    </lineage>
</organism>
<accession>A0ACB5TE35</accession>
<evidence type="ECO:0000313" key="1">
    <source>
        <dbReference type="EMBL" id="GME87102.1"/>
    </source>
</evidence>
<sequence>MSLKGVRKVLYRTPHQILGKKSTDDEIIKVWEHDIKVAMAGLDFLEHQERKWGQTWGRIMDNMLQTLRTFKIFHKNFQVDKESDDKKGEKSHQVDDEFANITVHEIKQAEKLIKSLYNSLSEIIDKSEENFCEKCHSMKGYLHETQKLITKRNHKKIDYDMTSTTVEKNLSKDNLDKSDKLKMKLETSKQQLNEYKVIFLNIDEKTKLIVPQVLATLSEFLNKLSMKLYYDQLEIFETVTKNMKRFVESQGLVMKTLNYTYEDVINEWHDQFNLSQSKLKDLELFEDYKPLQDKTFLQKSASQVRKVSLNLVGTTFDATQAIVSKTVKPSQNLNIRNMKIENPVRPYSREGLFTTANDPLDVLKMDEKYFKSMPADIASVSQGAVKDTEYLVENHDTDIGSETAQIQDEKSDDQETEGISDKKSAVDDDSNVDVDVDNEKAAAENLNGDGKPFIISETDPNENDTSTGGEEEKQTSWMKPLSLSASTTEPEVVNEDDVSTVRHFSVSSASKYQDEKLFDSVDLNNDKDSVKISSPVDESFHAPSTPATSQATTPRTPKSSKFSFGPTLSPRVYGRMTGDMTETEKFVSVSTQQIRSIIYKVDSTPVLDHAPISISFRDTDKDMLEWKDTISSKSSITANLFRQKL</sequence>
<evidence type="ECO:0000313" key="2">
    <source>
        <dbReference type="Proteomes" id="UP001165101"/>
    </source>
</evidence>
<gene>
    <name evidence="1" type="ORF">Cboi01_000018200</name>
</gene>
<reference evidence="1" key="1">
    <citation type="submission" date="2023-04" db="EMBL/GenBank/DDBJ databases">
        <title>Candida boidinii NBRC 1967.</title>
        <authorList>
            <person name="Ichikawa N."/>
            <person name="Sato H."/>
            <person name="Tonouchi N."/>
        </authorList>
    </citation>
    <scope>NUCLEOTIDE SEQUENCE</scope>
    <source>
        <strain evidence="1">NBRC 1967</strain>
    </source>
</reference>
<dbReference type="Proteomes" id="UP001165101">
    <property type="component" value="Unassembled WGS sequence"/>
</dbReference>
<name>A0ACB5TE35_CANBO</name>
<keyword evidence="2" id="KW-1185">Reference proteome</keyword>